<evidence type="ECO:0000313" key="4">
    <source>
        <dbReference type="Proteomes" id="UP000221580"/>
    </source>
</evidence>
<proteinExistence type="predicted"/>
<name>A0A7Z1K4S3_9PSED</name>
<gene>
    <name evidence="3" type="ORF">DM05_0844</name>
</gene>
<dbReference type="RefSeq" id="WP_098479020.1">
    <property type="nucleotide sequence ID" value="NZ_PDJN01000001.1"/>
</dbReference>
<dbReference type="Proteomes" id="UP000221580">
    <property type="component" value="Unassembled WGS sequence"/>
</dbReference>
<sequence length="383" mass="42513">MPPFKTLLAASLLLLAFMPATASAGLYSSDKNNFGTLKTSLTDASKYRYATLVSTTVGGDNFETLHRLARIYADILEKDMGVPVSLYDTDALQLKNIENYRTSAIEQIQDKNFNATVQTCAVASTFLYPSTVSNLLRIMAPDMVITRNDPAVHAQLVDVSKHFLAQDLGVLMKMCEAAPSRQQVGAFKAFLEALQKEQPSIASTARLSQHRVQANAEQTSEDARRAEIDRQAWARKAEQDKAYQAAEDARDAKSLADQAAVREEKRLKAQRDEAARQQALAARTPEQVNWDNQRNEDVQQCYKYSAMNKVATDANNQGFSIEKAEQYLVDARGLKGQDAQDMRSIIRVVRLTHANDTPNQAFTTEYDRCLALRAKKHAAAAAN</sequence>
<evidence type="ECO:0000313" key="3">
    <source>
        <dbReference type="EMBL" id="PFG70526.1"/>
    </source>
</evidence>
<reference evidence="3 4" key="2">
    <citation type="submission" date="2017-10" db="EMBL/GenBank/DDBJ databases">
        <title>Bacterial endophytes that colonize and modify switchgrass growth.</title>
        <authorList>
            <person name="Debolt S."/>
        </authorList>
    </citation>
    <scope>NUCLEOTIDE SEQUENCE [LARGE SCALE GENOMIC DNA]</scope>
    <source>
        <strain evidence="3 4">A2-S9</strain>
    </source>
</reference>
<dbReference type="AlphaFoldDB" id="A0A7Z1K4S3"/>
<feature type="compositionally biased region" description="Basic and acidic residues" evidence="1">
    <location>
        <begin position="266"/>
        <end position="275"/>
    </location>
</feature>
<comment type="caution">
    <text evidence="3">The sequence shown here is derived from an EMBL/GenBank/DDBJ whole genome shotgun (WGS) entry which is preliminary data.</text>
</comment>
<accession>A0A7Z1K4S3</accession>
<evidence type="ECO:0000256" key="2">
    <source>
        <dbReference type="SAM" id="SignalP"/>
    </source>
</evidence>
<evidence type="ECO:0000256" key="1">
    <source>
        <dbReference type="SAM" id="MobiDB-lite"/>
    </source>
</evidence>
<feature type="region of interest" description="Disordered" evidence="1">
    <location>
        <begin position="266"/>
        <end position="285"/>
    </location>
</feature>
<reference evidence="3 4" key="1">
    <citation type="submission" date="2017-09" db="EMBL/GenBank/DDBJ databases">
        <authorList>
            <person name="DeBolt S."/>
            <person name="Huntemann M."/>
            <person name="Clum A."/>
            <person name="Pillay M."/>
            <person name="Palaniappan K."/>
            <person name="Varghese N."/>
            <person name="Mikhailova N."/>
            <person name="Stamatis D."/>
            <person name="Reddy T."/>
            <person name="Daum C."/>
            <person name="Shapiro N."/>
            <person name="Ivanova N."/>
            <person name="Kyrpides N."/>
            <person name="Woyke T."/>
        </authorList>
    </citation>
    <scope>NUCLEOTIDE SEQUENCE [LARGE SCALE GENOMIC DNA]</scope>
    <source>
        <strain evidence="3 4">A2-S9</strain>
    </source>
</reference>
<keyword evidence="2" id="KW-0732">Signal</keyword>
<feature type="signal peptide" evidence="2">
    <location>
        <begin position="1"/>
        <end position="24"/>
    </location>
</feature>
<organism evidence="3 4">
    <name type="scientific">Pseudomonas poae</name>
    <dbReference type="NCBI Taxonomy" id="200451"/>
    <lineage>
        <taxon>Bacteria</taxon>
        <taxon>Pseudomonadati</taxon>
        <taxon>Pseudomonadota</taxon>
        <taxon>Gammaproteobacteria</taxon>
        <taxon>Pseudomonadales</taxon>
        <taxon>Pseudomonadaceae</taxon>
        <taxon>Pseudomonas</taxon>
    </lineage>
</organism>
<protein>
    <submittedName>
        <fullName evidence="3">Uncharacterized protein</fullName>
    </submittedName>
</protein>
<dbReference type="EMBL" id="PDJN01000001">
    <property type="protein sequence ID" value="PFG70526.1"/>
    <property type="molecule type" value="Genomic_DNA"/>
</dbReference>
<feature type="chain" id="PRO_5030586888" evidence="2">
    <location>
        <begin position="25"/>
        <end position="383"/>
    </location>
</feature>